<name>A0A5B7EB59_PORTR</name>
<evidence type="ECO:0000313" key="1">
    <source>
        <dbReference type="EMBL" id="MPC31362.1"/>
    </source>
</evidence>
<keyword evidence="2" id="KW-1185">Reference proteome</keyword>
<comment type="caution">
    <text evidence="1">The sequence shown here is derived from an EMBL/GenBank/DDBJ whole genome shotgun (WGS) entry which is preliminary data.</text>
</comment>
<protein>
    <submittedName>
        <fullName evidence="1">Uncharacterized protein</fullName>
    </submittedName>
</protein>
<gene>
    <name evidence="1" type="ORF">E2C01_024649</name>
</gene>
<organism evidence="1 2">
    <name type="scientific">Portunus trituberculatus</name>
    <name type="common">Swimming crab</name>
    <name type="synonym">Neptunus trituberculatus</name>
    <dbReference type="NCBI Taxonomy" id="210409"/>
    <lineage>
        <taxon>Eukaryota</taxon>
        <taxon>Metazoa</taxon>
        <taxon>Ecdysozoa</taxon>
        <taxon>Arthropoda</taxon>
        <taxon>Crustacea</taxon>
        <taxon>Multicrustacea</taxon>
        <taxon>Malacostraca</taxon>
        <taxon>Eumalacostraca</taxon>
        <taxon>Eucarida</taxon>
        <taxon>Decapoda</taxon>
        <taxon>Pleocyemata</taxon>
        <taxon>Brachyura</taxon>
        <taxon>Eubrachyura</taxon>
        <taxon>Portunoidea</taxon>
        <taxon>Portunidae</taxon>
        <taxon>Portuninae</taxon>
        <taxon>Portunus</taxon>
    </lineage>
</organism>
<reference evidence="1 2" key="1">
    <citation type="submission" date="2019-05" db="EMBL/GenBank/DDBJ databases">
        <title>Another draft genome of Portunus trituberculatus and its Hox gene families provides insights of decapod evolution.</title>
        <authorList>
            <person name="Jeong J.-H."/>
            <person name="Song I."/>
            <person name="Kim S."/>
            <person name="Choi T."/>
            <person name="Kim D."/>
            <person name="Ryu S."/>
            <person name="Kim W."/>
        </authorList>
    </citation>
    <scope>NUCLEOTIDE SEQUENCE [LARGE SCALE GENOMIC DNA]</scope>
    <source>
        <tissue evidence="1">Muscle</tissue>
    </source>
</reference>
<sequence length="75" mass="8366">MTAPPCPTPPLSFDSLQVWICWERIWASSIPRLSGIIEAVGAPRGAWEGRAATKSTAETWHSLMMHPIIHCILKR</sequence>
<accession>A0A5B7EB59</accession>
<evidence type="ECO:0000313" key="2">
    <source>
        <dbReference type="Proteomes" id="UP000324222"/>
    </source>
</evidence>
<dbReference type="AlphaFoldDB" id="A0A5B7EB59"/>
<dbReference type="Proteomes" id="UP000324222">
    <property type="component" value="Unassembled WGS sequence"/>
</dbReference>
<dbReference type="EMBL" id="VSRR010002421">
    <property type="protein sequence ID" value="MPC31362.1"/>
    <property type="molecule type" value="Genomic_DNA"/>
</dbReference>
<proteinExistence type="predicted"/>